<feature type="compositionally biased region" description="Basic and acidic residues" evidence="1">
    <location>
        <begin position="675"/>
        <end position="686"/>
    </location>
</feature>
<feature type="region of interest" description="Disordered" evidence="1">
    <location>
        <begin position="1866"/>
        <end position="1934"/>
    </location>
</feature>
<evidence type="ECO:0000313" key="3">
    <source>
        <dbReference type="Proteomes" id="UP000077755"/>
    </source>
</evidence>
<feature type="compositionally biased region" description="Polar residues" evidence="1">
    <location>
        <begin position="1896"/>
        <end position="1908"/>
    </location>
</feature>
<evidence type="ECO:0000256" key="1">
    <source>
        <dbReference type="SAM" id="MobiDB-lite"/>
    </source>
</evidence>
<feature type="compositionally biased region" description="Basic and acidic residues" evidence="1">
    <location>
        <begin position="724"/>
        <end position="735"/>
    </location>
</feature>
<feature type="compositionally biased region" description="Basic and acidic residues" evidence="1">
    <location>
        <begin position="1867"/>
        <end position="1892"/>
    </location>
</feature>
<proteinExistence type="predicted"/>
<dbReference type="Proteomes" id="UP000077755">
    <property type="component" value="Chromosome 1"/>
</dbReference>
<sequence length="1934" mass="212624">MDFHDMKRRELQKLCKEHNIPANLSNSDMAEKLSSMFKVQENVEERPMRKTRSCLKNSDEMLSENESDVLKRKSKKVRFSPQNDVFQLGGKNGRASVVDNEGGASQLIRCRAKLAKTIMISPVVKKRGKRAVQEVEEEDVVENKGDTSRVTRTRASLGKSVVISSPVVMKKRGKRALHENEKRDLAVENIGGASRVTRATALLGEKVLTSPVVMKKRVKKAVQEDEKEDLLVENKGAASRVTRARASNQVLISSPVVIKRKGKKIMQEDEKEDLVVDNKGAPSRVTRARAGKQVLISSPVAMKKRGKKAVQKDEKEDLVLENKDAPSRVTRARAGKQVLISSPVAMKKRGKKAVQKDEKEDLVLENKDAPSWVTRARAGKQVLISSPVAMKKRGKKAVQKEKKCGSTLSLVVDLTDLAVKEEKEVITVKFLRSRKVENVVSPKNLTRKRNTQNKSEGVNVEVLENKDAEEGITQTRRSKRNRMELTQVEPLEENLDGTVNAGRRNITRSRNQFQAKAPNVVRESETRDAREEAKKVVVQVKEPLRRSGRHVNTAGDVEMPIRSDKSTWGQTRHGTKRKSVMPQMKKAKLEKPVAGNLGMKNNDPLNESTKPIVIKKGSETGHIRRSKRNASGDGSISDNANGSGTDIKTCTTKKRKRDAVPEEVPSQHTGRRVNRKADNISDKIEGKTPIASEPRTRSGNRQNSQMPSARKLNMSGNWRPNRTTGEKASPRHTRELSLVPKHSATGVKQSKIVSETPARSGSGKKSFDHTAKKLIVSGNTELHKSVRDKEESPHQSRDISLVPRCSETELKLRGSRSKQTPVISEHPRRFTRSALKGKTDGQARVREKIYQKKSQSVSKLPLSKLESSLPKVISASEGLDVDVQFQSSNPEVDRRTNNLAANASDFPEDKAACSTPQGGSAKTHSMDLNLQESEGPEMINIEGISSSDALKLRSGHAELEVDISAREQAHSPGERPASHDVHSSIPQIAGCSSDPLFDTSNSCGGLDSYAILQDSATEGNDKAPVHIEPAEGLHVSGDVAFIDRNSVDDGFASLEQIKSKGMEVNPQKVKHVEPSSEGITNVVLEGSTVHEEQSMNQFLFPEDGCSTISLSQTGDVDEDNTNATQPKNSSESNVASPHLAHLKTDDAGMDAFPVGTNALADISLVDQSTSRRDEESPQLSKDVESIFKGIDLNIVFQGSAVHEDEPVNLSPLAEVAEITDNPVTANSDTACVTRQEGLTEIDAKSLWPEITEHPVTANSDSACLTRQEGPPEIIAKSSPLVQIESVDNADIIGDVGVINAGTVFDNLFNVEQINSSAIKEKLEVSNYVNSVVADGSTVNEEKLTAEVSDCGPTGQELGICNHPAEFAESSELDKDSRSSYEELGEASYAYLNNQTVSMIFTEEKDDTRHLEISEQADEPHNRSSELGSQENVLVCARDESEISEMVNMLDSTTRELSNMPEYISSQTSDHNNGGKCKENNLSSSSITLMTSEGQEFKSVIIGGREVEETVFEDIKENESKRTSSTYKGDAHKTLDVEGEPDLQNISSERTPVISEDDINRDGIACPLIVQKFPSSADDHCHTPSDDSCGKEQDTDMSMVKSSRNFGKELFSEHDICRPLKASCGKEQGTPMSIVKSSKNCVEGFSSQHDNVIEHVNICCADTLPQAICEDFAGCDNQMVTDLMGSTGRGISRTGALNNEKLEETDMNDGETDNNVKGICQENDESSILVQMDVDTNNVESSRENLQGCDQEVDASEMLKKELQSYADTMHSDALLNLQYGGERVTSEQTSEAPGVRIEELPVEDANAPVSLQYGHGETNEDQEHKSRSDKMVQEDLPLWYEDTSFIPEKSEVAEKEVDIFIASMTEEQLHNSGEEHSREKGPESIENEHDDITVEFSVNTPGESNSKSETNRDAHQKVDCHDNKFGDDLTRNGS</sequence>
<feature type="compositionally biased region" description="Basic and acidic residues" evidence="1">
    <location>
        <begin position="1909"/>
        <end position="1934"/>
    </location>
</feature>
<feature type="compositionally biased region" description="Polar residues" evidence="1">
    <location>
        <begin position="914"/>
        <end position="924"/>
    </location>
</feature>
<protein>
    <submittedName>
        <fullName evidence="2">Uncharacterized protein</fullName>
    </submittedName>
</protein>
<feature type="compositionally biased region" description="Basic and acidic residues" evidence="1">
    <location>
        <begin position="1817"/>
        <end position="1830"/>
    </location>
</feature>
<feature type="region of interest" description="Disordered" evidence="1">
    <location>
        <begin position="1811"/>
        <end position="1830"/>
    </location>
</feature>
<accession>A0AAF0W467</accession>
<feature type="region of interest" description="Disordered" evidence="1">
    <location>
        <begin position="901"/>
        <end position="924"/>
    </location>
</feature>
<reference evidence="2" key="1">
    <citation type="journal article" date="2016" name="Nat. Genet.">
        <title>A high-quality carrot genome assembly provides new insights into carotenoid accumulation and asterid genome evolution.</title>
        <authorList>
            <person name="Iorizzo M."/>
            <person name="Ellison S."/>
            <person name="Senalik D."/>
            <person name="Zeng P."/>
            <person name="Satapoomin P."/>
            <person name="Huang J."/>
            <person name="Bowman M."/>
            <person name="Iovene M."/>
            <person name="Sanseverino W."/>
            <person name="Cavagnaro P."/>
            <person name="Yildiz M."/>
            <person name="Macko-Podgorni A."/>
            <person name="Moranska E."/>
            <person name="Grzebelus E."/>
            <person name="Grzebelus D."/>
            <person name="Ashrafi H."/>
            <person name="Zheng Z."/>
            <person name="Cheng S."/>
            <person name="Spooner D."/>
            <person name="Van Deynze A."/>
            <person name="Simon P."/>
        </authorList>
    </citation>
    <scope>NUCLEOTIDE SEQUENCE</scope>
    <source>
        <tissue evidence="2">Leaf</tissue>
    </source>
</reference>
<feature type="compositionally biased region" description="Polar residues" evidence="1">
    <location>
        <begin position="714"/>
        <end position="723"/>
    </location>
</feature>
<feature type="compositionally biased region" description="Polar residues" evidence="1">
    <location>
        <begin position="697"/>
        <end position="707"/>
    </location>
</feature>
<feature type="compositionally biased region" description="Basic and acidic residues" evidence="1">
    <location>
        <begin position="781"/>
        <end position="797"/>
    </location>
</feature>
<organism evidence="2 3">
    <name type="scientific">Daucus carota subsp. sativus</name>
    <name type="common">Carrot</name>
    <dbReference type="NCBI Taxonomy" id="79200"/>
    <lineage>
        <taxon>Eukaryota</taxon>
        <taxon>Viridiplantae</taxon>
        <taxon>Streptophyta</taxon>
        <taxon>Embryophyta</taxon>
        <taxon>Tracheophyta</taxon>
        <taxon>Spermatophyta</taxon>
        <taxon>Magnoliopsida</taxon>
        <taxon>eudicotyledons</taxon>
        <taxon>Gunneridae</taxon>
        <taxon>Pentapetalae</taxon>
        <taxon>asterids</taxon>
        <taxon>campanulids</taxon>
        <taxon>Apiales</taxon>
        <taxon>Apiaceae</taxon>
        <taxon>Apioideae</taxon>
        <taxon>Scandiceae</taxon>
        <taxon>Daucinae</taxon>
        <taxon>Daucus</taxon>
        <taxon>Daucus sect. Daucus</taxon>
    </lineage>
</organism>
<feature type="region of interest" description="Disordered" evidence="1">
    <location>
        <begin position="1515"/>
        <end position="1539"/>
    </location>
</feature>
<dbReference type="EMBL" id="CP093343">
    <property type="protein sequence ID" value="WOG82029.1"/>
    <property type="molecule type" value="Genomic_DNA"/>
</dbReference>
<keyword evidence="3" id="KW-1185">Reference proteome</keyword>
<reference evidence="2" key="2">
    <citation type="submission" date="2022-03" db="EMBL/GenBank/DDBJ databases">
        <title>Draft title - Genomic analysis of global carrot germplasm unveils the trajectory of domestication and the origin of high carotenoid orange carrot.</title>
        <authorList>
            <person name="Iorizzo M."/>
            <person name="Ellison S."/>
            <person name="Senalik D."/>
            <person name="Macko-Podgorni A."/>
            <person name="Grzebelus D."/>
            <person name="Bostan H."/>
            <person name="Rolling W."/>
            <person name="Curaba J."/>
            <person name="Simon P."/>
        </authorList>
    </citation>
    <scope>NUCLEOTIDE SEQUENCE</scope>
    <source>
        <tissue evidence="2">Leaf</tissue>
    </source>
</reference>
<gene>
    <name evidence="2" type="ORF">DCAR_0101188</name>
</gene>
<feature type="compositionally biased region" description="Polar residues" evidence="1">
    <location>
        <begin position="632"/>
        <end position="650"/>
    </location>
</feature>
<feature type="region of interest" description="Disordered" evidence="1">
    <location>
        <begin position="564"/>
        <end position="843"/>
    </location>
</feature>
<feature type="compositionally biased region" description="Polar residues" evidence="1">
    <location>
        <begin position="746"/>
        <end position="759"/>
    </location>
</feature>
<feature type="compositionally biased region" description="Polar residues" evidence="1">
    <location>
        <begin position="1121"/>
        <end position="1135"/>
    </location>
</feature>
<name>A0AAF0W467_DAUCS</name>
<evidence type="ECO:0000313" key="2">
    <source>
        <dbReference type="EMBL" id="WOG82029.1"/>
    </source>
</evidence>
<feature type="region of interest" description="Disordered" evidence="1">
    <location>
        <begin position="1109"/>
        <end position="1136"/>
    </location>
</feature>